<keyword evidence="2" id="KW-1185">Reference proteome</keyword>
<name>A0A6P6S0X9_9EIME</name>
<reference evidence="3" key="1">
    <citation type="submission" date="2025-08" db="UniProtKB">
        <authorList>
            <consortium name="RefSeq"/>
        </authorList>
    </citation>
    <scope>IDENTIFICATION</scope>
</reference>
<feature type="compositionally biased region" description="Basic and acidic residues" evidence="1">
    <location>
        <begin position="528"/>
        <end position="539"/>
    </location>
</feature>
<protein>
    <submittedName>
        <fullName evidence="3">Treacle protein</fullName>
    </submittedName>
</protein>
<dbReference type="GeneID" id="34624223"/>
<dbReference type="Proteomes" id="UP000515125">
    <property type="component" value="Unplaced"/>
</dbReference>
<sequence>MGDDASRVAIEHAASRTLPLTAAFPPAGVKERTPAVTTKGACESHKRASGGEGVTAAAAAAAAAGGGGEACTEVTPTPVADASVASAASTAVAAATAAAAAETAGATPDVAAESEALGSAAHGLPSVWRWPGALLLGELSQLPFVEAGGSRDRGGGSLEEAAAEWLSGDAEEDSQTGGSLACTKEDAREGAQKRDHSPRRRESPPDNPETMQRRRLQERHPRRVQQLASPSRQEAQHWPQQEPWEASELEDADVAARQELSGQRHAAVMQKKKKKALPQDCNACAACQADQQQQVQPVQPVQVQQVVRSTKNAADAKELPQEQDPEQESLVNHSNTQKRGSDSSASCVDMLCRTKSLGSSGLSQPPLHEPHQEVLLSPQIPLCAADPRVVGASEEALAIRSRASSSTQLRSSGEVAATAARSDAAALEPSCGVAKSPSGAAACVGGLRFMVQTPRAAPATSGSRRSALFEPASERLGGPRQGGGGGPSSSPEEPPLPKSRKTFQAFQPCRRKSDVQALGNMPKCLRGGSREAARGESRCRSSASKKAGSSTQPKRLAVAAAGAARGGAAAASGAAAGAAGAGAADAGAQQGSLRSNSCFLGLSDAAVLLWRAAALRGEGLPTATPLRTLAGVDLEATYTVTANAVSTTHAAAQEFPAAASSASVNSAPALEDPVPCAPVRYGAGALGKGSLGIVPPLVLQDTLSPSSRDIGTPRGRPALAREYVDFLSSTSIIETSLLSPQPSPLPSVETQTTSGVGGIVVDALLGRSFEKPYEPEGR</sequence>
<gene>
    <name evidence="3" type="primary">LOC34624223</name>
</gene>
<feature type="compositionally biased region" description="Polar residues" evidence="1">
    <location>
        <begin position="540"/>
        <end position="553"/>
    </location>
</feature>
<accession>A0A6P6S0X9</accession>
<organism evidence="2 3">
    <name type="scientific">Cyclospora cayetanensis</name>
    <dbReference type="NCBI Taxonomy" id="88456"/>
    <lineage>
        <taxon>Eukaryota</taxon>
        <taxon>Sar</taxon>
        <taxon>Alveolata</taxon>
        <taxon>Apicomplexa</taxon>
        <taxon>Conoidasida</taxon>
        <taxon>Coccidia</taxon>
        <taxon>Eucoccidiorida</taxon>
        <taxon>Eimeriorina</taxon>
        <taxon>Eimeriidae</taxon>
        <taxon>Cyclospora</taxon>
    </lineage>
</organism>
<feature type="region of interest" description="Disordered" evidence="1">
    <location>
        <begin position="455"/>
        <end position="554"/>
    </location>
</feature>
<evidence type="ECO:0000313" key="2">
    <source>
        <dbReference type="Proteomes" id="UP000515125"/>
    </source>
</evidence>
<feature type="compositionally biased region" description="Basic and acidic residues" evidence="1">
    <location>
        <begin position="183"/>
        <end position="204"/>
    </location>
</feature>
<feature type="region of interest" description="Disordered" evidence="1">
    <location>
        <begin position="165"/>
        <end position="247"/>
    </location>
</feature>
<dbReference type="RefSeq" id="XP_026192990.1">
    <property type="nucleotide sequence ID" value="XM_026337205.1"/>
</dbReference>
<evidence type="ECO:0000313" key="3">
    <source>
        <dbReference type="RefSeq" id="XP_026192990.1"/>
    </source>
</evidence>
<feature type="compositionally biased region" description="Polar residues" evidence="1">
    <location>
        <begin position="329"/>
        <end position="345"/>
    </location>
</feature>
<feature type="compositionally biased region" description="Basic residues" evidence="1">
    <location>
        <begin position="213"/>
        <end position="223"/>
    </location>
</feature>
<evidence type="ECO:0000256" key="1">
    <source>
        <dbReference type="SAM" id="MobiDB-lite"/>
    </source>
</evidence>
<proteinExistence type="predicted"/>
<dbReference type="AlphaFoldDB" id="A0A6P6S0X9"/>
<feature type="region of interest" description="Disordered" evidence="1">
    <location>
        <begin position="307"/>
        <end position="345"/>
    </location>
</feature>
<feature type="region of interest" description="Disordered" evidence="1">
    <location>
        <begin position="30"/>
        <end position="51"/>
    </location>
</feature>